<dbReference type="EMBL" id="JAFBIT010000003">
    <property type="protein sequence ID" value="MCF2653256.1"/>
    <property type="molecule type" value="Genomic_DNA"/>
</dbReference>
<proteinExistence type="predicted"/>
<keyword evidence="2" id="KW-1185">Reference proteome</keyword>
<dbReference type="RefSeq" id="WP_235324275.1">
    <property type="nucleotide sequence ID" value="NZ_JAFBIT010000003.1"/>
</dbReference>
<protein>
    <recommendedName>
        <fullName evidence="3">Energy-coupling factor transporter transmembrane protein EcfT</fullName>
    </recommendedName>
</protein>
<reference evidence="1 2" key="1">
    <citation type="submission" date="2020-12" db="EMBL/GenBank/DDBJ databases">
        <title>Whole genome sequences of gut porcine anaerobes.</title>
        <authorList>
            <person name="Kubasova T."/>
            <person name="Jahodarova E."/>
            <person name="Rychlik I."/>
        </authorList>
    </citation>
    <scope>NUCLEOTIDE SEQUENCE [LARGE SCALE GENOMIC DNA]</scope>
    <source>
        <strain evidence="1 2">An867</strain>
    </source>
</reference>
<sequence>MPLLLSSVSRIHDVASAAEMRGFLLRTRESQSRPYRFKIHDLLAALIAAALVTLGVLL</sequence>
<accession>A0ABS9CQ31</accession>
<organism evidence="1 2">
    <name type="scientific">Anaeromassilibacillus senegalensis</name>
    <dbReference type="NCBI Taxonomy" id="1673717"/>
    <lineage>
        <taxon>Bacteria</taxon>
        <taxon>Bacillati</taxon>
        <taxon>Bacillota</taxon>
        <taxon>Clostridia</taxon>
        <taxon>Eubacteriales</taxon>
        <taxon>Acutalibacteraceae</taxon>
        <taxon>Anaeromassilibacillus</taxon>
    </lineage>
</organism>
<evidence type="ECO:0000313" key="2">
    <source>
        <dbReference type="Proteomes" id="UP001299220"/>
    </source>
</evidence>
<evidence type="ECO:0008006" key="3">
    <source>
        <dbReference type="Google" id="ProtNLM"/>
    </source>
</evidence>
<name>A0ABS9CQ31_9FIRM</name>
<comment type="caution">
    <text evidence="1">The sequence shown here is derived from an EMBL/GenBank/DDBJ whole genome shotgun (WGS) entry which is preliminary data.</text>
</comment>
<dbReference type="Proteomes" id="UP001299220">
    <property type="component" value="Unassembled WGS sequence"/>
</dbReference>
<evidence type="ECO:0000313" key="1">
    <source>
        <dbReference type="EMBL" id="MCF2653256.1"/>
    </source>
</evidence>
<gene>
    <name evidence="1" type="ORF">JQM67_11650</name>
</gene>